<evidence type="ECO:0000313" key="1">
    <source>
        <dbReference type="EMBL" id="CAL1269643.1"/>
    </source>
</evidence>
<evidence type="ECO:0000313" key="2">
    <source>
        <dbReference type="Proteomes" id="UP001497382"/>
    </source>
</evidence>
<proteinExistence type="predicted"/>
<sequence>KLLAVAKRHNEICRKKFQKLGRRRRSLVKKVSTLEELISKMKKKVLISDRAGSVLKLSVPDGSCSKLLKRV</sequence>
<accession>A0AAV1ZDA9</accession>
<feature type="non-terminal residue" evidence="1">
    <location>
        <position position="1"/>
    </location>
</feature>
<dbReference type="AlphaFoldDB" id="A0AAV1ZDA9"/>
<gene>
    <name evidence="1" type="ORF">LARSCL_LOCUS4852</name>
</gene>
<protein>
    <submittedName>
        <fullName evidence="1">Uncharacterized protein</fullName>
    </submittedName>
</protein>
<organism evidence="1 2">
    <name type="scientific">Larinioides sclopetarius</name>
    <dbReference type="NCBI Taxonomy" id="280406"/>
    <lineage>
        <taxon>Eukaryota</taxon>
        <taxon>Metazoa</taxon>
        <taxon>Ecdysozoa</taxon>
        <taxon>Arthropoda</taxon>
        <taxon>Chelicerata</taxon>
        <taxon>Arachnida</taxon>
        <taxon>Araneae</taxon>
        <taxon>Araneomorphae</taxon>
        <taxon>Entelegynae</taxon>
        <taxon>Araneoidea</taxon>
        <taxon>Araneidae</taxon>
        <taxon>Larinioides</taxon>
    </lineage>
</organism>
<comment type="caution">
    <text evidence="1">The sequence shown here is derived from an EMBL/GenBank/DDBJ whole genome shotgun (WGS) entry which is preliminary data.</text>
</comment>
<reference evidence="1 2" key="1">
    <citation type="submission" date="2024-04" db="EMBL/GenBank/DDBJ databases">
        <authorList>
            <person name="Rising A."/>
            <person name="Reimegard J."/>
            <person name="Sonavane S."/>
            <person name="Akerstrom W."/>
            <person name="Nylinder S."/>
            <person name="Hedman E."/>
            <person name="Kallberg Y."/>
        </authorList>
    </citation>
    <scope>NUCLEOTIDE SEQUENCE [LARGE SCALE GENOMIC DNA]</scope>
</reference>
<dbReference type="Proteomes" id="UP001497382">
    <property type="component" value="Unassembled WGS sequence"/>
</dbReference>
<dbReference type="EMBL" id="CAXIEN010000042">
    <property type="protein sequence ID" value="CAL1269643.1"/>
    <property type="molecule type" value="Genomic_DNA"/>
</dbReference>
<name>A0AAV1ZDA9_9ARAC</name>
<keyword evidence="2" id="KW-1185">Reference proteome</keyword>